<dbReference type="Pfam" id="PF01938">
    <property type="entry name" value="TRAM"/>
    <property type="match status" value="1"/>
</dbReference>
<dbReference type="CDD" id="cd02440">
    <property type="entry name" value="AdoMet_MTases"/>
    <property type="match status" value="1"/>
</dbReference>
<dbReference type="PROSITE" id="PS50926">
    <property type="entry name" value="TRAM"/>
    <property type="match status" value="1"/>
</dbReference>
<dbReference type="FunFam" id="2.40.50.140:FF:000097">
    <property type="entry name" value="23S rRNA (uracil(1939)-C(5))-methyltransferase RlmD"/>
    <property type="match status" value="1"/>
</dbReference>
<dbReference type="InterPro" id="IPR030390">
    <property type="entry name" value="MeTrfase_TrmA_AS"/>
</dbReference>
<dbReference type="PROSITE" id="PS01230">
    <property type="entry name" value="TRMA_1"/>
    <property type="match status" value="1"/>
</dbReference>
<evidence type="ECO:0000256" key="1">
    <source>
        <dbReference type="ARBA" id="ARBA00022603"/>
    </source>
</evidence>
<dbReference type="SUPFAM" id="SSF53335">
    <property type="entry name" value="S-adenosyl-L-methionine-dependent methyltransferases"/>
    <property type="match status" value="1"/>
</dbReference>
<dbReference type="PANTHER" id="PTHR11061:SF30">
    <property type="entry name" value="TRNA (URACIL(54)-C(5))-METHYLTRANSFERASE"/>
    <property type="match status" value="1"/>
</dbReference>
<dbReference type="GO" id="GO:0008757">
    <property type="term" value="F:S-adenosylmethionine-dependent methyltransferase activity"/>
    <property type="evidence" value="ECO:0007669"/>
    <property type="project" value="UniProtKB-ARBA"/>
</dbReference>
<proteinExistence type="predicted"/>
<keyword evidence="3" id="KW-0949">S-adenosyl-L-methionine</keyword>
<dbReference type="PROSITE" id="PS01231">
    <property type="entry name" value="TRMA_2"/>
    <property type="match status" value="1"/>
</dbReference>
<dbReference type="Pfam" id="PF05958">
    <property type="entry name" value="tRNA_U5-meth_tr"/>
    <property type="match status" value="1"/>
</dbReference>
<name>A0A6J6PYE1_9ZZZZ</name>
<reference evidence="5" key="1">
    <citation type="submission" date="2020-05" db="EMBL/GenBank/DDBJ databases">
        <authorList>
            <person name="Chiriac C."/>
            <person name="Salcher M."/>
            <person name="Ghai R."/>
            <person name="Kavagutti S V."/>
        </authorList>
    </citation>
    <scope>NUCLEOTIDE SEQUENCE</scope>
</reference>
<gene>
    <name evidence="5" type="ORF">UFOPK2399_01413</name>
</gene>
<dbReference type="InterPro" id="IPR010280">
    <property type="entry name" value="U5_MeTrfase_fam"/>
</dbReference>
<dbReference type="Gene3D" id="3.40.50.150">
    <property type="entry name" value="Vaccinia Virus protein VP39"/>
    <property type="match status" value="1"/>
</dbReference>
<dbReference type="PROSITE" id="PS51687">
    <property type="entry name" value="SAM_MT_RNA_M5U"/>
    <property type="match status" value="1"/>
</dbReference>
<keyword evidence="1" id="KW-0489">Methyltransferase</keyword>
<protein>
    <submittedName>
        <fullName evidence="5">Unannotated protein</fullName>
    </submittedName>
</protein>
<accession>A0A6J6PYE1</accession>
<dbReference type="FunFam" id="2.40.50.1070:FF:000003">
    <property type="entry name" value="23S rRNA (Uracil-5-)-methyltransferase RumA"/>
    <property type="match status" value="1"/>
</dbReference>
<dbReference type="Gene3D" id="2.40.50.1070">
    <property type="match status" value="1"/>
</dbReference>
<dbReference type="Gene3D" id="2.40.50.140">
    <property type="entry name" value="Nucleic acid-binding proteins"/>
    <property type="match status" value="1"/>
</dbReference>
<dbReference type="GO" id="GO:0006396">
    <property type="term" value="P:RNA processing"/>
    <property type="evidence" value="ECO:0007669"/>
    <property type="project" value="InterPro"/>
</dbReference>
<evidence type="ECO:0000259" key="4">
    <source>
        <dbReference type="PROSITE" id="PS50926"/>
    </source>
</evidence>
<dbReference type="InterPro" id="IPR002792">
    <property type="entry name" value="TRAM_dom"/>
</dbReference>
<dbReference type="EMBL" id="CAEZXP010000004">
    <property type="protein sequence ID" value="CAB4701845.1"/>
    <property type="molecule type" value="Genomic_DNA"/>
</dbReference>
<keyword evidence="2" id="KW-0808">Transferase</keyword>
<dbReference type="SUPFAM" id="SSF50249">
    <property type="entry name" value="Nucleic acid-binding proteins"/>
    <property type="match status" value="1"/>
</dbReference>
<sequence>MAAPVQRGEELDLSIESLAFGGNGVARLDGFVVFVRRGLPGDRVRAHVLKTQRRHAEAVVVEVLEPGPVRVDAPCKHYPVCGGCRFQDLAYETQLEAKHSWVRDSLERIAGIQNPPLEPIVRAEEIFGYRNKMEYSFAPGEDGGDIQLGFHAAGRWDTVLQIDECLLTSELGNNVRNAVRAWAIEDKLSAYDQREHKGYLRHLMLREGRNTGEMLIQLVTNKGERFDRERFIEVVTQFPEVKSVHWSVNEAPSENTNLPTELLWGEDAIEEEIGGLRFRVRPNAFLQTNTKMAATLYDLAIEAAGLTGKETVYDLYCGIGTIGLALAKNALTVWGIEISEEAVACAIENAELNSIGNAAFFAGNVGLVLEELRERSGEPDVVVVDPPRAGLAGKALKRLGELGAQRVVYVSCNPTTFAGDLKRLSEEYGYDLIRTTPVDMFPHTPHVEAVSLLERRPGFVLPEPEPKKPKKK</sequence>
<dbReference type="AlphaFoldDB" id="A0A6J6PYE1"/>
<organism evidence="5">
    <name type="scientific">freshwater metagenome</name>
    <dbReference type="NCBI Taxonomy" id="449393"/>
    <lineage>
        <taxon>unclassified sequences</taxon>
        <taxon>metagenomes</taxon>
        <taxon>ecological metagenomes</taxon>
    </lineage>
</organism>
<dbReference type="InterPro" id="IPR012340">
    <property type="entry name" value="NA-bd_OB-fold"/>
</dbReference>
<feature type="domain" description="TRAM" evidence="4">
    <location>
        <begin position="4"/>
        <end position="62"/>
    </location>
</feature>
<dbReference type="GO" id="GO:0008173">
    <property type="term" value="F:RNA methyltransferase activity"/>
    <property type="evidence" value="ECO:0007669"/>
    <property type="project" value="InterPro"/>
</dbReference>
<dbReference type="PANTHER" id="PTHR11061">
    <property type="entry name" value="RNA M5U METHYLTRANSFERASE"/>
    <property type="match status" value="1"/>
</dbReference>
<evidence type="ECO:0000313" key="5">
    <source>
        <dbReference type="EMBL" id="CAB4701845.1"/>
    </source>
</evidence>
<evidence type="ECO:0000256" key="3">
    <source>
        <dbReference type="ARBA" id="ARBA00022691"/>
    </source>
</evidence>
<dbReference type="NCBIfam" id="TIGR00479">
    <property type="entry name" value="rumA"/>
    <property type="match status" value="1"/>
</dbReference>
<dbReference type="GO" id="GO:0001510">
    <property type="term" value="P:RNA methylation"/>
    <property type="evidence" value="ECO:0007669"/>
    <property type="project" value="UniProtKB-ARBA"/>
</dbReference>
<dbReference type="InterPro" id="IPR030391">
    <property type="entry name" value="MeTrfase_TrmA_CS"/>
</dbReference>
<evidence type="ECO:0000256" key="2">
    <source>
        <dbReference type="ARBA" id="ARBA00022679"/>
    </source>
</evidence>
<dbReference type="InterPro" id="IPR029063">
    <property type="entry name" value="SAM-dependent_MTases_sf"/>
</dbReference>
<dbReference type="FunFam" id="3.40.50.150:FF:000009">
    <property type="entry name" value="23S rRNA (Uracil(1939)-C(5))-methyltransferase RlmD"/>
    <property type="match status" value="1"/>
</dbReference>